<dbReference type="OrthoDB" id="3063476at2759"/>
<dbReference type="PANTHER" id="PTHR34693:SF1">
    <property type="entry name" value="PROTEIN PAR32"/>
    <property type="match status" value="1"/>
</dbReference>
<reference evidence="3 5" key="2">
    <citation type="submission" date="2018-07" db="EMBL/GenBank/DDBJ databases">
        <title>Draft Genome Assemblies for Five Robust Yarrowia lipolytica Strains Exhibiting High Lipid Production and Pentose Sugar Utilization and Sugar Alcohol Secretion from Undetoxified Lignocellulosic Biomass Hydrolysates.</title>
        <authorList>
            <consortium name="DOE Joint Genome Institute"/>
            <person name="Walker C."/>
            <person name="Ryu S."/>
            <person name="Na H."/>
            <person name="Zane M."/>
            <person name="LaButti K."/>
            <person name="Lipzen A."/>
            <person name="Haridas S."/>
            <person name="Barry K."/>
            <person name="Grigoriev I.V."/>
            <person name="Quarterman J."/>
            <person name="Slininger P."/>
            <person name="Dien B."/>
            <person name="Trinh C.T."/>
        </authorList>
    </citation>
    <scope>NUCLEOTIDE SEQUENCE [LARGE SCALE GENOMIC DNA]</scope>
    <source>
        <strain evidence="3 5">YB392</strain>
    </source>
</reference>
<dbReference type="GeneID" id="2908821"/>
<dbReference type="PANTHER" id="PTHR34693">
    <property type="entry name" value="PROTEIN PAR32"/>
    <property type="match status" value="1"/>
</dbReference>
<dbReference type="RefSeq" id="XP_505750.2">
    <property type="nucleotide sequence ID" value="XM_505750.2"/>
</dbReference>
<sequence>MSSDEVYRSTGRGGAGNIAPVKSFEQPGIVELNPGEGTPYISQEVYTTGRGGAGNMQRNDNPELTRKLQDVEHHDEEQAQFGDNDLSTVMSFGRGGYGNIEAARKAENKKKSLFQRAKDAFSHHS</sequence>
<reference evidence="2 4" key="1">
    <citation type="journal article" date="2016" name="PLoS ONE">
        <title>Sequence Assembly of Yarrowia lipolytica Strain W29/CLIB89 Shows Transposable Element Diversity.</title>
        <authorList>
            <person name="Magnan C."/>
            <person name="Yu J."/>
            <person name="Chang I."/>
            <person name="Jahn E."/>
            <person name="Kanomata Y."/>
            <person name="Wu J."/>
            <person name="Zeller M."/>
            <person name="Oakes M."/>
            <person name="Baldi P."/>
            <person name="Sandmeyer S."/>
        </authorList>
    </citation>
    <scope>NUCLEOTIDE SEQUENCE [LARGE SCALE GENOMIC DNA]</scope>
    <source>
        <strain evidence="2">CLIB89</strain>
        <strain evidence="4">CLIB89(W29)</strain>
    </source>
</reference>
<evidence type="ECO:0000313" key="5">
    <source>
        <dbReference type="Proteomes" id="UP000256601"/>
    </source>
</evidence>
<dbReference type="InterPro" id="IPR053203">
    <property type="entry name" value="Cisplatin_resist-associated"/>
</dbReference>
<dbReference type="Proteomes" id="UP000256601">
    <property type="component" value="Unassembled WGS sequence"/>
</dbReference>
<evidence type="ECO:0000256" key="1">
    <source>
        <dbReference type="SAM" id="MobiDB-lite"/>
    </source>
</evidence>
<protein>
    <recommendedName>
        <fullName evidence="6">Protein PAR32</fullName>
    </recommendedName>
</protein>
<name>A0A1H6PNW4_YARLL</name>
<gene>
    <name evidence="3" type="ORF">B0I71DRAFT_127673</name>
    <name evidence="2" type="ORF">YALI1_F29691g</name>
</gene>
<dbReference type="VEuPathDB" id="FungiDB:YALI0_F22451g"/>
<organism evidence="2 4">
    <name type="scientific">Yarrowia lipolytica</name>
    <name type="common">Candida lipolytica</name>
    <dbReference type="NCBI Taxonomy" id="4952"/>
    <lineage>
        <taxon>Eukaryota</taxon>
        <taxon>Fungi</taxon>
        <taxon>Dikarya</taxon>
        <taxon>Ascomycota</taxon>
        <taxon>Saccharomycotina</taxon>
        <taxon>Dipodascomycetes</taxon>
        <taxon>Dipodascales</taxon>
        <taxon>Dipodascales incertae sedis</taxon>
        <taxon>Yarrowia</taxon>
    </lineage>
</organism>
<feature type="region of interest" description="Disordered" evidence="1">
    <location>
        <begin position="1"/>
        <end position="60"/>
    </location>
</feature>
<dbReference type="eggNOG" id="ENOG502S3S2">
    <property type="taxonomic scope" value="Eukaryota"/>
</dbReference>
<accession>A0A1H6PNW4</accession>
<dbReference type="EMBL" id="CP017558">
    <property type="protein sequence ID" value="AOW07565.1"/>
    <property type="molecule type" value="Genomic_DNA"/>
</dbReference>
<proteinExistence type="predicted"/>
<evidence type="ECO:0008006" key="6">
    <source>
        <dbReference type="Google" id="ProtNLM"/>
    </source>
</evidence>
<dbReference type="InterPro" id="IPR022024">
    <property type="entry name" value="DUF3602"/>
</dbReference>
<dbReference type="KEGG" id="yli:2908821"/>
<dbReference type="Proteomes" id="UP000182444">
    <property type="component" value="Chromosome 1F"/>
</dbReference>
<evidence type="ECO:0000313" key="4">
    <source>
        <dbReference type="Proteomes" id="UP000182444"/>
    </source>
</evidence>
<dbReference type="VEuPathDB" id="FungiDB:YALI1_F29691g"/>
<dbReference type="Pfam" id="PF12223">
    <property type="entry name" value="DUF3602"/>
    <property type="match status" value="1"/>
</dbReference>
<evidence type="ECO:0000313" key="3">
    <source>
        <dbReference type="EMBL" id="RDW28331.1"/>
    </source>
</evidence>
<dbReference type="OMA" id="HNDPERP"/>
<dbReference type="EMBL" id="KZ857326">
    <property type="protein sequence ID" value="RDW28331.1"/>
    <property type="molecule type" value="Genomic_DNA"/>
</dbReference>
<dbReference type="AlphaFoldDB" id="A0A1H6PNW4"/>
<evidence type="ECO:0000313" key="2">
    <source>
        <dbReference type="EMBL" id="AOW07565.1"/>
    </source>
</evidence>